<protein>
    <submittedName>
        <fullName evidence="3">AAA_12 domain-containing protein</fullName>
    </submittedName>
</protein>
<proteinExistence type="predicted"/>
<accession>A0A183ELN5</accession>
<evidence type="ECO:0000313" key="3">
    <source>
        <dbReference type="WBParaSite" id="GPUH_0002190301-mRNA-1"/>
    </source>
</evidence>
<gene>
    <name evidence="1" type="ORF">GPUH_LOCUS21878</name>
</gene>
<dbReference type="AlphaFoldDB" id="A0A183ELN5"/>
<reference evidence="3" key="1">
    <citation type="submission" date="2016-06" db="UniProtKB">
        <authorList>
            <consortium name="WormBaseParasite"/>
        </authorList>
    </citation>
    <scope>IDENTIFICATION</scope>
</reference>
<reference evidence="1 2" key="2">
    <citation type="submission" date="2018-11" db="EMBL/GenBank/DDBJ databases">
        <authorList>
            <consortium name="Pathogen Informatics"/>
        </authorList>
    </citation>
    <scope>NUCLEOTIDE SEQUENCE [LARGE SCALE GENOMIC DNA]</scope>
</reference>
<dbReference type="EMBL" id="UYRT01093709">
    <property type="protein sequence ID" value="VDN39112.1"/>
    <property type="molecule type" value="Genomic_DNA"/>
</dbReference>
<name>A0A183ELN5_9BILA</name>
<dbReference type="WBParaSite" id="GPUH_0002190301-mRNA-1">
    <property type="protein sequence ID" value="GPUH_0002190301-mRNA-1"/>
    <property type="gene ID" value="GPUH_0002190301"/>
</dbReference>
<sequence>MSDRGVIPIVCLTQTFRSHPHLTNFLSHAAYNDELISPLATIQRTFLISSDFPLPAQHVPLLLLHTRDTNFQDICRSQYNPE</sequence>
<evidence type="ECO:0000313" key="2">
    <source>
        <dbReference type="Proteomes" id="UP000271098"/>
    </source>
</evidence>
<dbReference type="Proteomes" id="UP000271098">
    <property type="component" value="Unassembled WGS sequence"/>
</dbReference>
<keyword evidence="2" id="KW-1185">Reference proteome</keyword>
<organism evidence="3">
    <name type="scientific">Gongylonema pulchrum</name>
    <dbReference type="NCBI Taxonomy" id="637853"/>
    <lineage>
        <taxon>Eukaryota</taxon>
        <taxon>Metazoa</taxon>
        <taxon>Ecdysozoa</taxon>
        <taxon>Nematoda</taxon>
        <taxon>Chromadorea</taxon>
        <taxon>Rhabditida</taxon>
        <taxon>Spirurina</taxon>
        <taxon>Spiruromorpha</taxon>
        <taxon>Spiruroidea</taxon>
        <taxon>Gongylonematidae</taxon>
        <taxon>Gongylonema</taxon>
    </lineage>
</organism>
<evidence type="ECO:0000313" key="1">
    <source>
        <dbReference type="EMBL" id="VDN39112.1"/>
    </source>
</evidence>